<dbReference type="GO" id="GO:0005737">
    <property type="term" value="C:cytoplasm"/>
    <property type="evidence" value="ECO:0007669"/>
    <property type="project" value="TreeGrafter"/>
</dbReference>
<evidence type="ECO:0000313" key="7">
    <source>
        <dbReference type="Proteomes" id="UP000499080"/>
    </source>
</evidence>
<dbReference type="Pfam" id="PF09804">
    <property type="entry name" value="DENND11"/>
    <property type="match status" value="1"/>
</dbReference>
<organism evidence="6 7">
    <name type="scientific">Araneus ventricosus</name>
    <name type="common">Orbweaver spider</name>
    <name type="synonym">Epeira ventricosa</name>
    <dbReference type="NCBI Taxonomy" id="182803"/>
    <lineage>
        <taxon>Eukaryota</taxon>
        <taxon>Metazoa</taxon>
        <taxon>Ecdysozoa</taxon>
        <taxon>Arthropoda</taxon>
        <taxon>Chelicerata</taxon>
        <taxon>Arachnida</taxon>
        <taxon>Araneae</taxon>
        <taxon>Araneomorphae</taxon>
        <taxon>Entelegynae</taxon>
        <taxon>Araneoidea</taxon>
        <taxon>Araneidae</taxon>
        <taxon>Araneus</taxon>
    </lineage>
</organism>
<comment type="similarity">
    <text evidence="1">Belongs to the DENND11 family.</text>
</comment>
<dbReference type="InterPro" id="IPR018626">
    <property type="entry name" value="LCHN/Anr2"/>
</dbReference>
<dbReference type="AlphaFoldDB" id="A0A4Y2GY78"/>
<dbReference type="PANTHER" id="PTHR31017">
    <property type="entry name" value="LATE SECRETORY PATHWAY PROTEIN AVL9-RELATED"/>
    <property type="match status" value="1"/>
</dbReference>
<dbReference type="EMBL" id="BGPR01001605">
    <property type="protein sequence ID" value="GBM57755.1"/>
    <property type="molecule type" value="Genomic_DNA"/>
</dbReference>
<sequence length="458" mass="52493">MADSEIVNDRTPLLERKGSINSIDSCNKAGFRSLENDDMKIKAVIDTESAKYGITNVIDVIGDSDYMPPDVGNGLDNPDFADIVCIFSVAFDTRAGNIIEWYLPNDCNVDGIEFRAMASGSHRVQTDFIYFKRGQLYGLACFENMPVDNACERGARMKSVGVLAVTYTSLHYHMNFLKKQVRQLLENPGSYDEMEAYYETHKGSFPTFSAFSDHFDADNTKLWNNIMPLMKITHPAGCFSQFLNFFSERIFVLWKLALLKKRIIFFSPPPIGVVCYRVYCTISLTAHRMSELGYWCAQPFFYVNIADMDNLDSEKVYVACTTEKIFQSKTNLYDLYVDNQNFISDIPMIQKLMCTSYADRKKYEELCKLQSQMTTCQNGGINSHEENETWFMRYFTNLNDRLFRTLLDVSKSEDKQWTIEHMHTVGLDPVNDRTFIMELVDTYGIDIVAAPDTLCCSP</sequence>
<dbReference type="OrthoDB" id="2152680at2759"/>
<reference evidence="6 7" key="1">
    <citation type="journal article" date="2019" name="Sci. Rep.">
        <title>Orb-weaving spider Araneus ventricosus genome elucidates the spidroin gene catalogue.</title>
        <authorList>
            <person name="Kono N."/>
            <person name="Nakamura H."/>
            <person name="Ohtoshi R."/>
            <person name="Moran D.A.P."/>
            <person name="Shinohara A."/>
            <person name="Yoshida Y."/>
            <person name="Fujiwara M."/>
            <person name="Mori M."/>
            <person name="Tomita M."/>
            <person name="Arakawa K."/>
        </authorList>
    </citation>
    <scope>NUCLEOTIDE SEQUENCE [LARGE SCALE GENOMIC DNA]</scope>
</reference>
<dbReference type="PROSITE" id="PS50211">
    <property type="entry name" value="DENN"/>
    <property type="match status" value="1"/>
</dbReference>
<evidence type="ECO:0000259" key="5">
    <source>
        <dbReference type="PROSITE" id="PS50211"/>
    </source>
</evidence>
<accession>A0A4Y2GY78</accession>
<comment type="caution">
    <text evidence="6">The sequence shown here is derived from an EMBL/GenBank/DDBJ whole genome shotgun (WGS) entry which is preliminary data.</text>
</comment>
<dbReference type="InterPro" id="IPR037516">
    <property type="entry name" value="Tripartite_DENN"/>
</dbReference>
<name>A0A4Y2GY78_ARAVE</name>
<evidence type="ECO:0000256" key="4">
    <source>
        <dbReference type="ARBA" id="ARBA00033400"/>
    </source>
</evidence>
<dbReference type="PANTHER" id="PTHR31017:SF2">
    <property type="entry name" value="DENN DOMAIN-CONTAINING PROTEIN 11"/>
    <property type="match status" value="1"/>
</dbReference>
<protein>
    <recommendedName>
        <fullName evidence="2">DENN domain-containing protein 11</fullName>
    </recommendedName>
    <alternativeName>
        <fullName evidence="4">Protein LCHN</fullName>
    </alternativeName>
</protein>
<evidence type="ECO:0000256" key="1">
    <source>
        <dbReference type="ARBA" id="ARBA00007629"/>
    </source>
</evidence>
<dbReference type="InterPro" id="IPR051731">
    <property type="entry name" value="DENND11/AVL9_GEFs"/>
</dbReference>
<evidence type="ECO:0000256" key="2">
    <source>
        <dbReference type="ARBA" id="ARBA00015743"/>
    </source>
</evidence>
<feature type="domain" description="UDENN" evidence="5">
    <location>
        <begin position="1"/>
        <end position="458"/>
    </location>
</feature>
<keyword evidence="7" id="KW-1185">Reference proteome</keyword>
<dbReference type="Proteomes" id="UP000499080">
    <property type="component" value="Unassembled WGS sequence"/>
</dbReference>
<evidence type="ECO:0000313" key="6">
    <source>
        <dbReference type="EMBL" id="GBM57755.1"/>
    </source>
</evidence>
<proteinExistence type="inferred from homology"/>
<evidence type="ECO:0000256" key="3">
    <source>
        <dbReference type="ARBA" id="ARBA00022658"/>
    </source>
</evidence>
<dbReference type="GO" id="GO:0005085">
    <property type="term" value="F:guanyl-nucleotide exchange factor activity"/>
    <property type="evidence" value="ECO:0007669"/>
    <property type="project" value="UniProtKB-KW"/>
</dbReference>
<gene>
    <name evidence="6" type="primary">lchn</name>
    <name evidence="6" type="ORF">AVEN_50746_1</name>
</gene>
<keyword evidence="3" id="KW-0344">Guanine-nucleotide releasing factor</keyword>